<protein>
    <submittedName>
        <fullName evidence="2">Uncharacterized protein</fullName>
    </submittedName>
</protein>
<evidence type="ECO:0000256" key="1">
    <source>
        <dbReference type="SAM" id="Phobius"/>
    </source>
</evidence>
<keyword evidence="1" id="KW-1133">Transmembrane helix</keyword>
<reference evidence="2" key="1">
    <citation type="submission" date="2018-06" db="EMBL/GenBank/DDBJ databases">
        <authorList>
            <person name="Ashton P.M."/>
            <person name="Dallman T."/>
            <person name="Nair S."/>
            <person name="De Pinna E."/>
            <person name="Peters T."/>
            <person name="Grant K."/>
        </authorList>
    </citation>
    <scope>NUCLEOTIDE SEQUENCE</scope>
    <source>
        <strain evidence="2">246187</strain>
    </source>
</reference>
<dbReference type="EMBL" id="AAHIXF010000031">
    <property type="protein sequence ID" value="EBW6611833.1"/>
    <property type="molecule type" value="Genomic_DNA"/>
</dbReference>
<accession>A0A5W3IR72</accession>
<feature type="transmembrane region" description="Helical" evidence="1">
    <location>
        <begin position="17"/>
        <end position="38"/>
    </location>
</feature>
<organism evidence="2">
    <name type="scientific">Salmonella muenchen</name>
    <dbReference type="NCBI Taxonomy" id="596"/>
    <lineage>
        <taxon>Bacteria</taxon>
        <taxon>Pseudomonadati</taxon>
        <taxon>Pseudomonadota</taxon>
        <taxon>Gammaproteobacteria</taxon>
        <taxon>Enterobacterales</taxon>
        <taxon>Enterobacteriaceae</taxon>
        <taxon>Salmonella</taxon>
    </lineage>
</organism>
<feature type="transmembrane region" description="Helical" evidence="1">
    <location>
        <begin position="50"/>
        <end position="70"/>
    </location>
</feature>
<evidence type="ECO:0000313" key="2">
    <source>
        <dbReference type="EMBL" id="EBW6611833.1"/>
    </source>
</evidence>
<sequence>MQYVKIIHGTSKNTHNFMILLFFLVVAIWCLCVEFLAFMRANSGVYAWNFWRLCVEFLAFMRGISGVYAWNFWRLCVLQYLIFTYDPRHS</sequence>
<comment type="caution">
    <text evidence="2">The sequence shown here is derived from an EMBL/GenBank/DDBJ whole genome shotgun (WGS) entry which is preliminary data.</text>
</comment>
<keyword evidence="1" id="KW-0812">Transmembrane</keyword>
<proteinExistence type="predicted"/>
<name>A0A5W3IR72_SALMU</name>
<gene>
    <name evidence="2" type="ORF">DP785_23830</name>
</gene>
<dbReference type="AlphaFoldDB" id="A0A5W3IR72"/>
<keyword evidence="1" id="KW-0472">Membrane</keyword>